<feature type="domain" description="Transglycosylase SLT" evidence="3">
    <location>
        <begin position="325"/>
        <end position="462"/>
    </location>
</feature>
<dbReference type="Gene3D" id="1.10.530.10">
    <property type="match status" value="1"/>
</dbReference>
<protein>
    <recommendedName>
        <fullName evidence="3">Transglycosylase SLT domain-containing protein</fullName>
    </recommendedName>
</protein>
<dbReference type="AlphaFoldDB" id="A0A2H0PY60"/>
<dbReference type="Proteomes" id="UP000236846">
    <property type="component" value="Unassembled WGS sequence"/>
</dbReference>
<keyword evidence="2" id="KW-0472">Membrane</keyword>
<dbReference type="InterPro" id="IPR031304">
    <property type="entry name" value="SLT_2"/>
</dbReference>
<comment type="caution">
    <text evidence="4">The sequence shown here is derived from an EMBL/GenBank/DDBJ whole genome shotgun (WGS) entry which is preliminary data.</text>
</comment>
<feature type="coiled-coil region" evidence="1">
    <location>
        <begin position="104"/>
        <end position="173"/>
    </location>
</feature>
<reference evidence="4 5" key="1">
    <citation type="submission" date="2017-09" db="EMBL/GenBank/DDBJ databases">
        <title>Depth-based differentiation of microbial function through sediment-hosted aquifers and enrichment of novel symbionts in the deep terrestrial subsurface.</title>
        <authorList>
            <person name="Probst A.J."/>
            <person name="Ladd B."/>
            <person name="Jarett J.K."/>
            <person name="Geller-Mcgrath D.E."/>
            <person name="Sieber C.M."/>
            <person name="Emerson J.B."/>
            <person name="Anantharaman K."/>
            <person name="Thomas B.C."/>
            <person name="Malmstrom R."/>
            <person name="Stieglmeier M."/>
            <person name="Klingl A."/>
            <person name="Woyke T."/>
            <person name="Ryan C.M."/>
            <person name="Banfield J.F."/>
        </authorList>
    </citation>
    <scope>NUCLEOTIDE SEQUENCE [LARGE SCALE GENOMIC DNA]</scope>
    <source>
        <strain evidence="4">CG11_big_fil_rev_8_21_14_0_20_43_10</strain>
    </source>
</reference>
<dbReference type="SUPFAM" id="SSF53955">
    <property type="entry name" value="Lysozyme-like"/>
    <property type="match status" value="1"/>
</dbReference>
<name>A0A2H0PY60_9BACT</name>
<keyword evidence="2" id="KW-0812">Transmembrane</keyword>
<dbReference type="InterPro" id="IPR023346">
    <property type="entry name" value="Lysozyme-like_dom_sf"/>
</dbReference>
<dbReference type="Pfam" id="PF13406">
    <property type="entry name" value="SLT_2"/>
    <property type="match status" value="1"/>
</dbReference>
<evidence type="ECO:0000256" key="2">
    <source>
        <dbReference type="SAM" id="Phobius"/>
    </source>
</evidence>
<proteinExistence type="predicted"/>
<sequence length="509" mass="57129">MRMIEDIKKRARRVTVLVEKQIPYGRPACVVPRCLQDAGRHACVPERTSVCRHVAMSIHHIRIKAYGRFALWLCIFASCIMVFNLRTDFANAPVSFSFGPSVLFADTFEERQNLENQLTQIQNQIDQYEKNIADIQGQKKTLANEIKLFNAKIASINLQIKSLDLEIRRLNLRVTDVGLDIKDSESKIDTAHKVLAGSLNNLYEMDRISLLEMLVAQGTISTFFDELNAQTVVQEQAKAQLDKIKVLKTNLETQQEDLVSRREDQQSLRQLQANQRQALANQGAAKNKLLADTKGKENAYQSLLQKSKQTAAQIRAQLYELLGGGEIKFEDALKYADFASGQAGVRSALILAVLDRESALGKNVGKCSWQTAMHPTRDKPLFAQITQALGLNPDSMPVSCPILSDGSYGGAMGVAQFLPSTWMLYKDRIQKITGSYPSPWNPRDAFLATALYLADAGARDQTYASERIAAAKYYAGSRWRYYLYSYGARVMERVSYYAEQISILQKANS</sequence>
<keyword evidence="1" id="KW-0175">Coiled coil</keyword>
<accession>A0A2H0PY60</accession>
<dbReference type="EMBL" id="PCXE01000023">
    <property type="protein sequence ID" value="PIR26476.1"/>
    <property type="molecule type" value="Genomic_DNA"/>
</dbReference>
<organism evidence="4 5">
    <name type="scientific">Candidatus Brennerbacteria bacterium CG11_big_fil_rev_8_21_14_0_20_43_10</name>
    <dbReference type="NCBI Taxonomy" id="1974523"/>
    <lineage>
        <taxon>Bacteria</taxon>
        <taxon>Candidatus Brenneribacteriota</taxon>
    </lineage>
</organism>
<evidence type="ECO:0000313" key="4">
    <source>
        <dbReference type="EMBL" id="PIR26476.1"/>
    </source>
</evidence>
<evidence type="ECO:0000256" key="1">
    <source>
        <dbReference type="SAM" id="Coils"/>
    </source>
</evidence>
<evidence type="ECO:0000259" key="3">
    <source>
        <dbReference type="Pfam" id="PF13406"/>
    </source>
</evidence>
<feature type="transmembrane region" description="Helical" evidence="2">
    <location>
        <begin position="65"/>
        <end position="85"/>
    </location>
</feature>
<keyword evidence="2" id="KW-1133">Transmembrane helix</keyword>
<evidence type="ECO:0000313" key="5">
    <source>
        <dbReference type="Proteomes" id="UP000236846"/>
    </source>
</evidence>
<gene>
    <name evidence="4" type="ORF">COV41_01435</name>
</gene>
<dbReference type="Gene3D" id="6.10.250.3150">
    <property type="match status" value="1"/>
</dbReference>